<reference evidence="4" key="1">
    <citation type="submission" date="2016-10" db="EMBL/GenBank/DDBJ databases">
        <authorList>
            <person name="Varghese N."/>
            <person name="Submissions S."/>
        </authorList>
    </citation>
    <scope>NUCLEOTIDE SEQUENCE [LARGE SCALE GENOMIC DNA]</scope>
    <source>
        <strain evidence="4">MO64</strain>
    </source>
</reference>
<dbReference type="InterPro" id="IPR025511">
    <property type="entry name" value="DUF4398"/>
</dbReference>
<feature type="compositionally biased region" description="Low complexity" evidence="1">
    <location>
        <begin position="192"/>
        <end position="203"/>
    </location>
</feature>
<dbReference type="Proteomes" id="UP000198725">
    <property type="component" value="Unassembled WGS sequence"/>
</dbReference>
<proteinExistence type="predicted"/>
<dbReference type="Gene3D" id="1.20.1270.390">
    <property type="match status" value="1"/>
</dbReference>
<dbReference type="PROSITE" id="PS51257">
    <property type="entry name" value="PROKAR_LIPOPROTEIN"/>
    <property type="match status" value="1"/>
</dbReference>
<feature type="compositionally biased region" description="Low complexity" evidence="1">
    <location>
        <begin position="164"/>
        <end position="179"/>
    </location>
</feature>
<evidence type="ECO:0000313" key="4">
    <source>
        <dbReference type="Proteomes" id="UP000198725"/>
    </source>
</evidence>
<keyword evidence="4" id="KW-1185">Reference proteome</keyword>
<evidence type="ECO:0000256" key="1">
    <source>
        <dbReference type="SAM" id="MobiDB-lite"/>
    </source>
</evidence>
<accession>A0A1I4D3X8</accession>
<sequence>MAHRFSLLPGFGWCRTVQVAGALPLLAALLVLGGCASVPPPDAAMNQAQAGLQAARQAGAADYDPVDLGFAQDKFQQAQTAMSNRKFGPAADLAAESSADSSLARTKAMLGAARAQIQLKLQANTRQRAQNEQAKAENAQHEAQQRAQLAQQQAATQVGPDGQPASASSTAAPANPASTGLPAQAPMQQDMPAPSAATLASPTQQGGNGFQTVPDAGQSAGNPASSSSTNTGGQP</sequence>
<evidence type="ECO:0000313" key="3">
    <source>
        <dbReference type="EMBL" id="SFK87693.1"/>
    </source>
</evidence>
<dbReference type="EMBL" id="FOSR01000008">
    <property type="protein sequence ID" value="SFK87693.1"/>
    <property type="molecule type" value="Genomic_DNA"/>
</dbReference>
<feature type="compositionally biased region" description="Low complexity" evidence="1">
    <location>
        <begin position="145"/>
        <end position="157"/>
    </location>
</feature>
<feature type="compositionally biased region" description="Basic and acidic residues" evidence="1">
    <location>
        <begin position="134"/>
        <end position="144"/>
    </location>
</feature>
<dbReference type="AlphaFoldDB" id="A0A1I4D3X8"/>
<gene>
    <name evidence="3" type="ORF">SAMN05192579_10846</name>
</gene>
<feature type="region of interest" description="Disordered" evidence="1">
    <location>
        <begin position="124"/>
        <end position="235"/>
    </location>
</feature>
<protein>
    <recommendedName>
        <fullName evidence="2">DUF4398 domain-containing protein</fullName>
    </recommendedName>
</protein>
<evidence type="ECO:0000259" key="2">
    <source>
        <dbReference type="Pfam" id="PF14346"/>
    </source>
</evidence>
<feature type="compositionally biased region" description="Polar residues" evidence="1">
    <location>
        <begin position="219"/>
        <end position="235"/>
    </location>
</feature>
<dbReference type="RefSeq" id="WP_081491814.1">
    <property type="nucleotide sequence ID" value="NZ_FOSR01000008.1"/>
</dbReference>
<name>A0A1I4D3X8_9GAMM</name>
<feature type="domain" description="DUF4398" evidence="2">
    <location>
        <begin position="43"/>
        <end position="118"/>
    </location>
</feature>
<organism evidence="3 4">
    <name type="scientific">Rhodanobacter glycinis</name>
    <dbReference type="NCBI Taxonomy" id="582702"/>
    <lineage>
        <taxon>Bacteria</taxon>
        <taxon>Pseudomonadati</taxon>
        <taxon>Pseudomonadota</taxon>
        <taxon>Gammaproteobacteria</taxon>
        <taxon>Lysobacterales</taxon>
        <taxon>Rhodanobacteraceae</taxon>
        <taxon>Rhodanobacter</taxon>
    </lineage>
</organism>
<dbReference type="Pfam" id="PF14346">
    <property type="entry name" value="DUF4398"/>
    <property type="match status" value="1"/>
</dbReference>